<sequence length="246" mass="27269">RIGRGGAGTTYLAKWCNQKVAVKVASISDLGVGGWRTELASLKKLHHPNIIRFLGAIYNQSPLTYCLVLEYCSGGDLHEALGKETPPGFVLKVSLDIANGLSYLHKRKIIHRDIKPSNCLLHGDVTTGHYTTKLTDFGLAAMLHNVSCNADLTAETGTYRYMSPQVIRHEPYQYSADVYSFALLMWELITREVPFKPLGQIEAAGAAALDNARPPFPRGMPVPLQDCIERCWSEVPDERMDVNDII</sequence>
<dbReference type="HOGENOM" id="CLU_000288_7_35_1"/>
<dbReference type="InterPro" id="IPR000719">
    <property type="entry name" value="Prot_kinase_dom"/>
</dbReference>
<dbReference type="InterPro" id="IPR008271">
    <property type="entry name" value="Ser/Thr_kinase_AS"/>
</dbReference>
<proteinExistence type="predicted"/>
<gene>
    <name evidence="6" type="ORF">THAPSDRAFT_16287</name>
</gene>
<keyword evidence="2" id="KW-0547">Nucleotide-binding</keyword>
<dbReference type="GO" id="GO:0007165">
    <property type="term" value="P:signal transduction"/>
    <property type="evidence" value="ECO:0000318"/>
    <property type="project" value="GO_Central"/>
</dbReference>
<evidence type="ECO:0000256" key="2">
    <source>
        <dbReference type="ARBA" id="ARBA00022741"/>
    </source>
</evidence>
<protein>
    <recommendedName>
        <fullName evidence="5">Protein kinase domain-containing protein</fullName>
    </recommendedName>
</protein>
<dbReference type="PaxDb" id="35128-Thaps16287"/>
<evidence type="ECO:0000313" key="6">
    <source>
        <dbReference type="EMBL" id="EED91063.1"/>
    </source>
</evidence>
<dbReference type="PIRSF" id="PIRSF000654">
    <property type="entry name" value="Integrin-linked_kinase"/>
    <property type="match status" value="1"/>
</dbReference>
<dbReference type="OMA" id="AQGISWL"/>
<dbReference type="eggNOG" id="KOG0192">
    <property type="taxonomic scope" value="Eukaryota"/>
</dbReference>
<dbReference type="InterPro" id="IPR011009">
    <property type="entry name" value="Kinase-like_dom_sf"/>
</dbReference>
<dbReference type="InterPro" id="IPR001245">
    <property type="entry name" value="Ser-Thr/Tyr_kinase_cat_dom"/>
</dbReference>
<dbReference type="PRINTS" id="PR00109">
    <property type="entry name" value="TYRKINASE"/>
</dbReference>
<dbReference type="STRING" id="35128.B8C564"/>
<name>B8C564_THAPS</name>
<dbReference type="EMBL" id="CM000643">
    <property type="protein sequence ID" value="EED91063.1"/>
    <property type="molecule type" value="Genomic_DNA"/>
</dbReference>
<feature type="non-terminal residue" evidence="6">
    <location>
        <position position="1"/>
    </location>
</feature>
<dbReference type="PROSITE" id="PS00108">
    <property type="entry name" value="PROTEIN_KINASE_ST"/>
    <property type="match status" value="1"/>
</dbReference>
<evidence type="ECO:0000256" key="1">
    <source>
        <dbReference type="ARBA" id="ARBA00022679"/>
    </source>
</evidence>
<dbReference type="InParanoid" id="B8C564"/>
<feature type="non-terminal residue" evidence="6">
    <location>
        <position position="246"/>
    </location>
</feature>
<dbReference type="PROSITE" id="PS50011">
    <property type="entry name" value="PROTEIN_KINASE_DOM"/>
    <property type="match status" value="1"/>
</dbReference>
<dbReference type="Gene3D" id="3.30.200.20">
    <property type="entry name" value="Phosphorylase Kinase, domain 1"/>
    <property type="match status" value="1"/>
</dbReference>
<dbReference type="Pfam" id="PF00069">
    <property type="entry name" value="Pkinase"/>
    <property type="match status" value="1"/>
</dbReference>
<evidence type="ECO:0000256" key="4">
    <source>
        <dbReference type="ARBA" id="ARBA00022840"/>
    </source>
</evidence>
<keyword evidence="3" id="KW-0418">Kinase</keyword>
<dbReference type="Proteomes" id="UP000001449">
    <property type="component" value="Chromosome 6"/>
</dbReference>
<reference evidence="6 7" key="2">
    <citation type="journal article" date="2008" name="Nature">
        <title>The Phaeodactylum genome reveals the evolutionary history of diatom genomes.</title>
        <authorList>
            <person name="Bowler C."/>
            <person name="Allen A.E."/>
            <person name="Badger J.H."/>
            <person name="Grimwood J."/>
            <person name="Jabbari K."/>
            <person name="Kuo A."/>
            <person name="Maheswari U."/>
            <person name="Martens C."/>
            <person name="Maumus F."/>
            <person name="Otillar R.P."/>
            <person name="Rayko E."/>
            <person name="Salamov A."/>
            <person name="Vandepoele K."/>
            <person name="Beszteri B."/>
            <person name="Gruber A."/>
            <person name="Heijde M."/>
            <person name="Katinka M."/>
            <person name="Mock T."/>
            <person name="Valentin K."/>
            <person name="Verret F."/>
            <person name="Berges J.A."/>
            <person name="Brownlee C."/>
            <person name="Cadoret J.P."/>
            <person name="Chiovitti A."/>
            <person name="Choi C.J."/>
            <person name="Coesel S."/>
            <person name="De Martino A."/>
            <person name="Detter J.C."/>
            <person name="Durkin C."/>
            <person name="Falciatore A."/>
            <person name="Fournet J."/>
            <person name="Haruta M."/>
            <person name="Huysman M.J."/>
            <person name="Jenkins B.D."/>
            <person name="Jiroutova K."/>
            <person name="Jorgensen R.E."/>
            <person name="Joubert Y."/>
            <person name="Kaplan A."/>
            <person name="Kroger N."/>
            <person name="Kroth P.G."/>
            <person name="La Roche J."/>
            <person name="Lindquist E."/>
            <person name="Lommer M."/>
            <person name="Martin-Jezequel V."/>
            <person name="Lopez P.J."/>
            <person name="Lucas S."/>
            <person name="Mangogna M."/>
            <person name="McGinnis K."/>
            <person name="Medlin L.K."/>
            <person name="Montsant A."/>
            <person name="Oudot-Le Secq M.P."/>
            <person name="Napoli C."/>
            <person name="Obornik M."/>
            <person name="Parker M.S."/>
            <person name="Petit J.L."/>
            <person name="Porcel B.M."/>
            <person name="Poulsen N."/>
            <person name="Robison M."/>
            <person name="Rychlewski L."/>
            <person name="Rynearson T.A."/>
            <person name="Schmutz J."/>
            <person name="Shapiro H."/>
            <person name="Siaut M."/>
            <person name="Stanley M."/>
            <person name="Sussman M.R."/>
            <person name="Taylor A.R."/>
            <person name="Vardi A."/>
            <person name="von Dassow P."/>
            <person name="Vyverman W."/>
            <person name="Willis A."/>
            <person name="Wyrwicz L.S."/>
            <person name="Rokhsar D.S."/>
            <person name="Weissenbach J."/>
            <person name="Armbrust E.V."/>
            <person name="Green B.R."/>
            <person name="Van de Peer Y."/>
            <person name="Grigoriev I.V."/>
        </authorList>
    </citation>
    <scope>NUCLEOTIDE SEQUENCE [LARGE SCALE GENOMIC DNA]</scope>
    <source>
        <strain evidence="6 7">CCMP1335</strain>
    </source>
</reference>
<dbReference type="RefSeq" id="XP_002290956.1">
    <property type="nucleotide sequence ID" value="XM_002290920.1"/>
</dbReference>
<dbReference type="GO" id="GO:0004674">
    <property type="term" value="F:protein serine/threonine kinase activity"/>
    <property type="evidence" value="ECO:0000318"/>
    <property type="project" value="GO_Central"/>
</dbReference>
<dbReference type="AlphaFoldDB" id="B8C564"/>
<dbReference type="SMART" id="SM00220">
    <property type="entry name" value="S_TKc"/>
    <property type="match status" value="1"/>
</dbReference>
<dbReference type="SUPFAM" id="SSF56112">
    <property type="entry name" value="Protein kinase-like (PK-like)"/>
    <property type="match status" value="1"/>
</dbReference>
<reference evidence="6 7" key="1">
    <citation type="journal article" date="2004" name="Science">
        <title>The genome of the diatom Thalassiosira pseudonana: ecology, evolution, and metabolism.</title>
        <authorList>
            <person name="Armbrust E.V."/>
            <person name="Berges J.A."/>
            <person name="Bowler C."/>
            <person name="Green B.R."/>
            <person name="Martinez D."/>
            <person name="Putnam N.H."/>
            <person name="Zhou S."/>
            <person name="Allen A.E."/>
            <person name="Apt K.E."/>
            <person name="Bechner M."/>
            <person name="Brzezinski M.A."/>
            <person name="Chaal B.K."/>
            <person name="Chiovitti A."/>
            <person name="Davis A.K."/>
            <person name="Demarest M.S."/>
            <person name="Detter J.C."/>
            <person name="Glavina T."/>
            <person name="Goodstein D."/>
            <person name="Hadi M.Z."/>
            <person name="Hellsten U."/>
            <person name="Hildebrand M."/>
            <person name="Jenkins B.D."/>
            <person name="Jurka J."/>
            <person name="Kapitonov V.V."/>
            <person name="Kroger N."/>
            <person name="Lau W.W."/>
            <person name="Lane T.W."/>
            <person name="Larimer F.W."/>
            <person name="Lippmeier J.C."/>
            <person name="Lucas S."/>
            <person name="Medina M."/>
            <person name="Montsant A."/>
            <person name="Obornik M."/>
            <person name="Parker M.S."/>
            <person name="Palenik B."/>
            <person name="Pazour G.J."/>
            <person name="Richardson P.M."/>
            <person name="Rynearson T.A."/>
            <person name="Saito M.A."/>
            <person name="Schwartz D.C."/>
            <person name="Thamatrakoln K."/>
            <person name="Valentin K."/>
            <person name="Vardi A."/>
            <person name="Wilkerson F.P."/>
            <person name="Rokhsar D.S."/>
        </authorList>
    </citation>
    <scope>NUCLEOTIDE SEQUENCE [LARGE SCALE GENOMIC DNA]</scope>
    <source>
        <strain evidence="6 7">CCMP1335</strain>
    </source>
</reference>
<dbReference type="GeneID" id="7451143"/>
<dbReference type="GO" id="GO:0005524">
    <property type="term" value="F:ATP binding"/>
    <property type="evidence" value="ECO:0007669"/>
    <property type="project" value="UniProtKB-KW"/>
</dbReference>
<dbReference type="PANTHER" id="PTHR44329:SF288">
    <property type="entry name" value="MITOGEN-ACTIVATED PROTEIN KINASE KINASE KINASE 20"/>
    <property type="match status" value="1"/>
</dbReference>
<dbReference type="CDD" id="cd13999">
    <property type="entry name" value="STKc_MAP3K-like"/>
    <property type="match status" value="1"/>
</dbReference>
<dbReference type="KEGG" id="tps:THAPSDRAFT_16287"/>
<keyword evidence="1" id="KW-0808">Transferase</keyword>
<organism evidence="6 7">
    <name type="scientific">Thalassiosira pseudonana</name>
    <name type="common">Marine diatom</name>
    <name type="synonym">Cyclotella nana</name>
    <dbReference type="NCBI Taxonomy" id="35128"/>
    <lineage>
        <taxon>Eukaryota</taxon>
        <taxon>Sar</taxon>
        <taxon>Stramenopiles</taxon>
        <taxon>Ochrophyta</taxon>
        <taxon>Bacillariophyta</taxon>
        <taxon>Coscinodiscophyceae</taxon>
        <taxon>Thalassiosirophycidae</taxon>
        <taxon>Thalassiosirales</taxon>
        <taxon>Thalassiosiraceae</taxon>
        <taxon>Thalassiosira</taxon>
    </lineage>
</organism>
<keyword evidence="4" id="KW-0067">ATP-binding</keyword>
<evidence type="ECO:0000256" key="3">
    <source>
        <dbReference type="ARBA" id="ARBA00022777"/>
    </source>
</evidence>
<evidence type="ECO:0000313" key="7">
    <source>
        <dbReference type="Proteomes" id="UP000001449"/>
    </source>
</evidence>
<keyword evidence="7" id="KW-1185">Reference proteome</keyword>
<feature type="domain" description="Protein kinase" evidence="5">
    <location>
        <begin position="1"/>
        <end position="246"/>
    </location>
</feature>
<dbReference type="Gene3D" id="1.10.510.10">
    <property type="entry name" value="Transferase(Phosphotransferase) domain 1"/>
    <property type="match status" value="1"/>
</dbReference>
<accession>B8C564</accession>
<dbReference type="PANTHER" id="PTHR44329">
    <property type="entry name" value="SERINE/THREONINE-PROTEIN KINASE TNNI3K-RELATED"/>
    <property type="match status" value="1"/>
</dbReference>
<evidence type="ECO:0000259" key="5">
    <source>
        <dbReference type="PROSITE" id="PS50011"/>
    </source>
</evidence>
<dbReference type="InterPro" id="IPR051681">
    <property type="entry name" value="Ser/Thr_Kinases-Pseudokinases"/>
</dbReference>